<evidence type="ECO:0000313" key="2">
    <source>
        <dbReference type="Proteomes" id="UP001176961"/>
    </source>
</evidence>
<dbReference type="EMBL" id="CATQJL010000223">
    <property type="protein sequence ID" value="CAJ0598150.1"/>
    <property type="molecule type" value="Genomic_DNA"/>
</dbReference>
<name>A0AA36GTN7_CYLNA</name>
<dbReference type="PANTHER" id="PTHR34721:SF3">
    <property type="entry name" value="ACTIVIN_RECP DOMAIN-CONTAINING PROTEIN-RELATED"/>
    <property type="match status" value="1"/>
</dbReference>
<dbReference type="PROSITE" id="PS51257">
    <property type="entry name" value="PROKAR_LIPOPROTEIN"/>
    <property type="match status" value="1"/>
</dbReference>
<dbReference type="Proteomes" id="UP001176961">
    <property type="component" value="Unassembled WGS sequence"/>
</dbReference>
<dbReference type="PANTHER" id="PTHR34721">
    <property type="entry name" value="PROTEIN CBG09734"/>
    <property type="match status" value="1"/>
</dbReference>
<sequence>MILLRQVVTVFAFVACAAALECYTGESEDKEKPNNVTTACADSFCYRVYGKLSHIWEDDDQDFINMYGCDSGVCKEEGCSDVEELTLCCCNEDLCNYDIAGSERLSATFSFLSILTAKLIT</sequence>
<keyword evidence="2" id="KW-1185">Reference proteome</keyword>
<proteinExistence type="predicted"/>
<evidence type="ECO:0000313" key="1">
    <source>
        <dbReference type="EMBL" id="CAJ0598150.1"/>
    </source>
</evidence>
<comment type="caution">
    <text evidence="1">The sequence shown here is derived from an EMBL/GenBank/DDBJ whole genome shotgun (WGS) entry which is preliminary data.</text>
</comment>
<protein>
    <submittedName>
        <fullName evidence="1">Uncharacterized protein</fullName>
    </submittedName>
</protein>
<dbReference type="AlphaFoldDB" id="A0AA36GTN7"/>
<organism evidence="1 2">
    <name type="scientific">Cylicocyclus nassatus</name>
    <name type="common">Nematode worm</name>
    <dbReference type="NCBI Taxonomy" id="53992"/>
    <lineage>
        <taxon>Eukaryota</taxon>
        <taxon>Metazoa</taxon>
        <taxon>Ecdysozoa</taxon>
        <taxon>Nematoda</taxon>
        <taxon>Chromadorea</taxon>
        <taxon>Rhabditida</taxon>
        <taxon>Rhabditina</taxon>
        <taxon>Rhabditomorpha</taxon>
        <taxon>Strongyloidea</taxon>
        <taxon>Strongylidae</taxon>
        <taxon>Cylicocyclus</taxon>
    </lineage>
</organism>
<gene>
    <name evidence="1" type="ORF">CYNAS_LOCUS10133</name>
</gene>
<reference evidence="1" key="1">
    <citation type="submission" date="2023-07" db="EMBL/GenBank/DDBJ databases">
        <authorList>
            <consortium name="CYATHOMIX"/>
        </authorList>
    </citation>
    <scope>NUCLEOTIDE SEQUENCE</scope>
    <source>
        <strain evidence="1">N/A</strain>
    </source>
</reference>
<accession>A0AA36GTN7</accession>